<feature type="domain" description="Glycosyl transferase family 1" evidence="1">
    <location>
        <begin position="192"/>
        <end position="345"/>
    </location>
</feature>
<dbReference type="InterPro" id="IPR028098">
    <property type="entry name" value="Glyco_trans_4-like_N"/>
</dbReference>
<gene>
    <name evidence="3" type="ORF">H8L32_19535</name>
</gene>
<dbReference type="Proteomes" id="UP000650424">
    <property type="component" value="Unassembled WGS sequence"/>
</dbReference>
<dbReference type="Pfam" id="PF13439">
    <property type="entry name" value="Glyco_transf_4"/>
    <property type="match status" value="1"/>
</dbReference>
<evidence type="ECO:0000259" key="1">
    <source>
        <dbReference type="Pfam" id="PF00534"/>
    </source>
</evidence>
<reference evidence="3 4" key="1">
    <citation type="submission" date="2020-08" db="EMBL/GenBank/DDBJ databases">
        <title>Novel species isolated from subtropical streams in China.</title>
        <authorList>
            <person name="Lu H."/>
        </authorList>
    </citation>
    <scope>NUCLEOTIDE SEQUENCE [LARGE SCALE GENOMIC DNA]</scope>
    <source>
        <strain evidence="3 4">CY18W</strain>
    </source>
</reference>
<dbReference type="Pfam" id="PF00534">
    <property type="entry name" value="Glycos_transf_1"/>
    <property type="match status" value="1"/>
</dbReference>
<dbReference type="EMBL" id="JACOGF010000011">
    <property type="protein sequence ID" value="MBC3919678.1"/>
    <property type="molecule type" value="Genomic_DNA"/>
</dbReference>
<accession>A0ABR6ZUX9</accession>
<evidence type="ECO:0000313" key="3">
    <source>
        <dbReference type="EMBL" id="MBC3919678.1"/>
    </source>
</evidence>
<comment type="caution">
    <text evidence="3">The sequence shown here is derived from an EMBL/GenBank/DDBJ whole genome shotgun (WGS) entry which is preliminary data.</text>
</comment>
<dbReference type="InterPro" id="IPR001296">
    <property type="entry name" value="Glyco_trans_1"/>
</dbReference>
<evidence type="ECO:0000313" key="4">
    <source>
        <dbReference type="Proteomes" id="UP000650424"/>
    </source>
</evidence>
<sequence length="375" mass="42674">MKVLHFYRTYHPDTFGGIEQVIRQLAVGTTRLGVSNEVLTLTRSKGQLELELEGHQVHRVRQNFEIASTGFSWQALSRFIELANSADIIHYHFPWPFMDLMHLIGRIRKPSIVTYHSDIVRQKFLHKVYEPLKNWFLNDVDRIVATSPNYLSTSPILHRYRDKTEVITYGLDKNIYPEASPAVVAHWRQRFGERFFLFVGMLRYYKGLHILLEAVADSDMPVVIVGNGPEEQALKQQAQELKLTNVHFLGALPEEDKIALLSLCYGLVFPSHLRSEAFGISLLEGAMFAKPMISSEIGTGTSYINIADETGLVVPPDDSLALRAAMTQLWNNPRQAMQMGRLAQQRYESVFTADLMASNYVRLYVDVISGNTTMP</sequence>
<dbReference type="SUPFAM" id="SSF53756">
    <property type="entry name" value="UDP-Glycosyltransferase/glycogen phosphorylase"/>
    <property type="match status" value="1"/>
</dbReference>
<proteinExistence type="predicted"/>
<feature type="domain" description="Glycosyltransferase subfamily 4-like N-terminal" evidence="2">
    <location>
        <begin position="15"/>
        <end position="172"/>
    </location>
</feature>
<organism evidence="3 4">
    <name type="scientific">Undibacterium hunanense</name>
    <dbReference type="NCBI Taxonomy" id="2762292"/>
    <lineage>
        <taxon>Bacteria</taxon>
        <taxon>Pseudomonadati</taxon>
        <taxon>Pseudomonadota</taxon>
        <taxon>Betaproteobacteria</taxon>
        <taxon>Burkholderiales</taxon>
        <taxon>Oxalobacteraceae</taxon>
        <taxon>Undibacterium</taxon>
    </lineage>
</organism>
<evidence type="ECO:0000259" key="2">
    <source>
        <dbReference type="Pfam" id="PF13439"/>
    </source>
</evidence>
<dbReference type="PANTHER" id="PTHR12526:SF627">
    <property type="entry name" value="D-RHAMNOSYLTRANSFERASE WBPZ"/>
    <property type="match status" value="1"/>
</dbReference>
<name>A0ABR6ZUX9_9BURK</name>
<protein>
    <submittedName>
        <fullName evidence="3">Glycosyltransferase family 4 protein</fullName>
    </submittedName>
</protein>
<dbReference type="RefSeq" id="WP_186948949.1">
    <property type="nucleotide sequence ID" value="NZ_JACOGF010000011.1"/>
</dbReference>
<keyword evidence="4" id="KW-1185">Reference proteome</keyword>
<dbReference type="Gene3D" id="3.40.50.2000">
    <property type="entry name" value="Glycogen Phosphorylase B"/>
    <property type="match status" value="2"/>
</dbReference>
<dbReference type="CDD" id="cd03795">
    <property type="entry name" value="GT4_WfcD-like"/>
    <property type="match status" value="1"/>
</dbReference>
<dbReference type="PANTHER" id="PTHR12526">
    <property type="entry name" value="GLYCOSYLTRANSFERASE"/>
    <property type="match status" value="1"/>
</dbReference>